<dbReference type="InterPro" id="IPR012338">
    <property type="entry name" value="Beta-lactam/transpept-like"/>
</dbReference>
<dbReference type="InterPro" id="IPR005311">
    <property type="entry name" value="PBP_dimer"/>
</dbReference>
<evidence type="ECO:0000256" key="1">
    <source>
        <dbReference type="ARBA" id="ARBA00004370"/>
    </source>
</evidence>
<dbReference type="InterPro" id="IPR050515">
    <property type="entry name" value="Beta-lactam/transpept"/>
</dbReference>
<feature type="region of interest" description="Disordered" evidence="4">
    <location>
        <begin position="615"/>
        <end position="643"/>
    </location>
</feature>
<dbReference type="InterPro" id="IPR011927">
    <property type="entry name" value="SpoVD_pbp"/>
</dbReference>
<dbReference type="Gene3D" id="3.40.710.10">
    <property type="entry name" value="DD-peptidase/beta-lactamase superfamily"/>
    <property type="match status" value="1"/>
</dbReference>
<dbReference type="InterPro" id="IPR005543">
    <property type="entry name" value="PASTA_dom"/>
</dbReference>
<dbReference type="InterPro" id="IPR001460">
    <property type="entry name" value="PCN-bd_Tpept"/>
</dbReference>
<dbReference type="SUPFAM" id="SSF56519">
    <property type="entry name" value="Penicillin binding protein dimerisation domain"/>
    <property type="match status" value="1"/>
</dbReference>
<proteinExistence type="inferred from homology"/>
<dbReference type="RefSeq" id="WP_121443417.1">
    <property type="nucleotide sequence ID" value="NZ_RBIJ01000001.1"/>
</dbReference>
<keyword evidence="3" id="KW-0472">Membrane</keyword>
<reference evidence="6 7" key="1">
    <citation type="submission" date="2018-10" db="EMBL/GenBank/DDBJ databases">
        <title>Genomic Encyclopedia of Type Strains, Phase IV (KMG-IV): sequencing the most valuable type-strain genomes for metagenomic binning, comparative biology and taxonomic classification.</title>
        <authorList>
            <person name="Goeker M."/>
        </authorList>
    </citation>
    <scope>NUCLEOTIDE SEQUENCE [LARGE SCALE GENOMIC DNA]</scope>
    <source>
        <strain evidence="6 7">DSM 22653</strain>
    </source>
</reference>
<comment type="similarity">
    <text evidence="2">Belongs to the transpeptidase family.</text>
</comment>
<dbReference type="Proteomes" id="UP000267019">
    <property type="component" value="Unassembled WGS sequence"/>
</dbReference>
<dbReference type="GO" id="GO:0008658">
    <property type="term" value="F:penicillin binding"/>
    <property type="evidence" value="ECO:0007669"/>
    <property type="project" value="InterPro"/>
</dbReference>
<sequence length="643" mass="70379">MRREPSRRLLALFGLATLALVVFALRLFHLQVLMGPDLAAKALELWSRDVPVEPPRGRILDRNGEILATNREAYSVLVFPAQVRDKERTADILARELGADREKILRRISQRTLVVRLSPEGRRVDEDVRRRVEALALPGVYVAPEPARIYPHGSLAAHVLGFVGIDNQGLSGLELAYDEVLRGRRGAFKLFTTAAGEALPGLPMLYDAPEAGYDVVTSLDLRLQEILENALDDAWLTYKPEAAMGVIADPRTGEILAMASRPTFDPNRYREYPAEVLNRNLPIWRVFEPGSTFKIVTLSAALQEKKVDLEREHFFDPGYIIVAGVKIRNWKPGGHGDQTFLQVVENSNNPGFVELGLRLGKETLFRYIRAFGFGEKTGIDLPGEAKGILFPLERVGPVELATTAFGQGVAVTPIQQVAAVSAAVNGGTLYRPHLLKEVRDPRTGAVVHRQEPEVRGTPISPETSAQVRYALESVVARGTGYRAYVDGYRVGGKTGTAQKVGPDGRYLPGEYIVSFIGFAPADDPRLVVYIAVDHPQGIQFGGVVAAPIAGQVLDASLRILGIPPREGGIPREKYVWPEVPPLEVPNLVGMGVDDIRQSSYTFDLEVVGEGEVVVDQSPPPGTKLAPGERVRIRLGPRAPAEGR</sequence>
<dbReference type="GO" id="GO:0005886">
    <property type="term" value="C:plasma membrane"/>
    <property type="evidence" value="ECO:0007669"/>
    <property type="project" value="TreeGrafter"/>
</dbReference>
<comment type="caution">
    <text evidence="6">The sequence shown here is derived from an EMBL/GenBank/DDBJ whole genome shotgun (WGS) entry which is preliminary data.</text>
</comment>
<dbReference type="PANTHER" id="PTHR30627:SF1">
    <property type="entry name" value="PEPTIDOGLYCAN D,D-TRANSPEPTIDASE FTSI"/>
    <property type="match status" value="1"/>
</dbReference>
<dbReference type="Gene3D" id="3.30.450.330">
    <property type="match status" value="1"/>
</dbReference>
<dbReference type="InterPro" id="IPR036138">
    <property type="entry name" value="PBP_dimer_sf"/>
</dbReference>
<dbReference type="Pfam" id="PF03793">
    <property type="entry name" value="PASTA"/>
    <property type="match status" value="1"/>
</dbReference>
<evidence type="ECO:0000313" key="7">
    <source>
        <dbReference type="Proteomes" id="UP000267019"/>
    </source>
</evidence>
<dbReference type="Pfam" id="PF00905">
    <property type="entry name" value="Transpeptidase"/>
    <property type="match status" value="1"/>
</dbReference>
<dbReference type="Gene3D" id="3.90.1310.10">
    <property type="entry name" value="Penicillin-binding protein 2a (Domain 2)"/>
    <property type="match status" value="1"/>
</dbReference>
<dbReference type="PROSITE" id="PS51178">
    <property type="entry name" value="PASTA"/>
    <property type="match status" value="1"/>
</dbReference>
<dbReference type="SUPFAM" id="SSF56601">
    <property type="entry name" value="beta-lactamase/transpeptidase-like"/>
    <property type="match status" value="1"/>
</dbReference>
<evidence type="ECO:0000256" key="4">
    <source>
        <dbReference type="SAM" id="MobiDB-lite"/>
    </source>
</evidence>
<evidence type="ECO:0000313" key="6">
    <source>
        <dbReference type="EMBL" id="RKQ88481.1"/>
    </source>
</evidence>
<dbReference type="SMART" id="SM00740">
    <property type="entry name" value="PASTA"/>
    <property type="match status" value="1"/>
</dbReference>
<dbReference type="AlphaFoldDB" id="A0A660L392"/>
<dbReference type="OrthoDB" id="9804124at2"/>
<name>A0A660L392_9BACL</name>
<gene>
    <name evidence="6" type="ORF">C7438_0114</name>
</gene>
<dbReference type="GO" id="GO:0071555">
    <property type="term" value="P:cell wall organization"/>
    <property type="evidence" value="ECO:0007669"/>
    <property type="project" value="TreeGrafter"/>
</dbReference>
<feature type="domain" description="PASTA" evidence="5">
    <location>
        <begin position="578"/>
        <end position="636"/>
    </location>
</feature>
<dbReference type="EMBL" id="RBIJ01000001">
    <property type="protein sequence ID" value="RKQ88481.1"/>
    <property type="molecule type" value="Genomic_DNA"/>
</dbReference>
<organism evidence="6 7">
    <name type="scientific">Brockia lithotrophica</name>
    <dbReference type="NCBI Taxonomy" id="933949"/>
    <lineage>
        <taxon>Bacteria</taxon>
        <taxon>Bacillati</taxon>
        <taxon>Bacillota</taxon>
        <taxon>Bacilli</taxon>
        <taxon>Bacillales</taxon>
        <taxon>Bacillales Family X. Incertae Sedis</taxon>
        <taxon>Brockia</taxon>
    </lineage>
</organism>
<comment type="subcellular location">
    <subcellularLocation>
        <location evidence="1">Membrane</location>
    </subcellularLocation>
</comment>
<dbReference type="PANTHER" id="PTHR30627">
    <property type="entry name" value="PEPTIDOGLYCAN D,D-TRANSPEPTIDASE"/>
    <property type="match status" value="1"/>
</dbReference>
<dbReference type="Pfam" id="PF03717">
    <property type="entry name" value="PBP_dimer"/>
    <property type="match status" value="1"/>
</dbReference>
<evidence type="ECO:0000256" key="2">
    <source>
        <dbReference type="ARBA" id="ARBA00007171"/>
    </source>
</evidence>
<keyword evidence="7" id="KW-1185">Reference proteome</keyword>
<protein>
    <submittedName>
        <fullName evidence="6">Stage V sporulation protein D (Sporulation-specific penicillin-binding protein)</fullName>
    </submittedName>
</protein>
<evidence type="ECO:0000259" key="5">
    <source>
        <dbReference type="PROSITE" id="PS51178"/>
    </source>
</evidence>
<evidence type="ECO:0000256" key="3">
    <source>
        <dbReference type="ARBA" id="ARBA00023136"/>
    </source>
</evidence>
<dbReference type="NCBIfam" id="TIGR02214">
    <property type="entry name" value="spoVD_pbp"/>
    <property type="match status" value="1"/>
</dbReference>
<dbReference type="SUPFAM" id="SSF54184">
    <property type="entry name" value="Penicillin-binding protein 2x (pbp-2x), c-terminal domain"/>
    <property type="match status" value="1"/>
</dbReference>
<accession>A0A660L392</accession>